<comment type="subcellular location">
    <subcellularLocation>
        <location evidence="1">Cell membrane</location>
        <topology evidence="1">Multi-pass membrane protein</topology>
    </subcellularLocation>
</comment>
<proteinExistence type="predicted"/>
<gene>
    <name evidence="6" type="ORF">NM948_08750</name>
</gene>
<evidence type="ECO:0000256" key="5">
    <source>
        <dbReference type="ARBA" id="ARBA00023136"/>
    </source>
</evidence>
<evidence type="ECO:0000256" key="4">
    <source>
        <dbReference type="ARBA" id="ARBA00022989"/>
    </source>
</evidence>
<keyword evidence="5" id="KW-0472">Membrane</keyword>
<dbReference type="GO" id="GO:0005886">
    <property type="term" value="C:plasma membrane"/>
    <property type="evidence" value="ECO:0007669"/>
    <property type="project" value="UniProtKB-SubCell"/>
</dbReference>
<dbReference type="KEGG" id="pmul:DR93_328"/>
<keyword evidence="2" id="KW-1003">Cell membrane</keyword>
<protein>
    <submittedName>
        <fullName evidence="6">ATP synthase subunit I</fullName>
    </submittedName>
</protein>
<dbReference type="AlphaFoldDB" id="A0A1D7R581"/>
<evidence type="ECO:0000256" key="2">
    <source>
        <dbReference type="ARBA" id="ARBA00022475"/>
    </source>
</evidence>
<comment type="caution">
    <text evidence="6">The sequence shown here is derived from an EMBL/GenBank/DDBJ whole genome shotgun (WGS) entry which is preliminary data.</text>
</comment>
<evidence type="ECO:0000313" key="6">
    <source>
        <dbReference type="EMBL" id="MDA5623623.1"/>
    </source>
</evidence>
<accession>A0A1D7R581</accession>
<sequence>MSKVIYQAKKQYKIALGIELGVLLASLICLLGYQWQVAISFILGSLAIFIPHCLFVWFVFFTKKQQFSNKLTTFYGGEAVKFISTIFLIVLAFKLFNSMHFIAFFVGYFITIVLNNILPFFISKYLNIKHFHKYQ</sequence>
<evidence type="ECO:0000256" key="3">
    <source>
        <dbReference type="ARBA" id="ARBA00022692"/>
    </source>
</evidence>
<evidence type="ECO:0000256" key="1">
    <source>
        <dbReference type="ARBA" id="ARBA00004651"/>
    </source>
</evidence>
<dbReference type="Pfam" id="PF03899">
    <property type="entry name" value="ATP-synt_I"/>
    <property type="match status" value="1"/>
</dbReference>
<keyword evidence="4" id="KW-1133">Transmembrane helix</keyword>
<dbReference type="NCBIfam" id="NF004763">
    <property type="entry name" value="PRK06099.1"/>
    <property type="match status" value="1"/>
</dbReference>
<dbReference type="RefSeq" id="WP_005718047.1">
    <property type="nucleotide sequence ID" value="NZ_AP025519.1"/>
</dbReference>
<reference evidence="6" key="1">
    <citation type="submission" date="2022-07" db="EMBL/GenBank/DDBJ databases">
        <title>Genome-based characterization of novel serogroup A variants of Pasteurella multocida.</title>
        <authorList>
            <person name="Prajapati A."/>
            <person name="Yogisharadhya R."/>
            <person name="Mohanty N."/>
            <person name="Chanda M."/>
            <person name="Mendem S.K."/>
            <person name="Siddaramappa S."/>
            <person name="Shivachandra S.B."/>
        </authorList>
    </citation>
    <scope>NUCLEOTIDE SEQUENCE</scope>
    <source>
        <strain evidence="6">NIVEDIPm19</strain>
    </source>
</reference>
<dbReference type="GeneID" id="77206953"/>
<dbReference type="InterPro" id="IPR005598">
    <property type="entry name" value="ATP_synth_I"/>
</dbReference>
<dbReference type="Proteomes" id="UP001145481">
    <property type="component" value="Unassembled WGS sequence"/>
</dbReference>
<keyword evidence="3" id="KW-0812">Transmembrane</keyword>
<evidence type="ECO:0000313" key="7">
    <source>
        <dbReference type="Proteomes" id="UP001145481"/>
    </source>
</evidence>
<dbReference type="EMBL" id="JANJHC010000019">
    <property type="protein sequence ID" value="MDA5623623.1"/>
    <property type="molecule type" value="Genomic_DNA"/>
</dbReference>
<name>A0A1D7R581_PASMD</name>
<organism evidence="6 7">
    <name type="scientific">Pasteurella multocida</name>
    <dbReference type="NCBI Taxonomy" id="747"/>
    <lineage>
        <taxon>Bacteria</taxon>
        <taxon>Pseudomonadati</taxon>
        <taxon>Pseudomonadota</taxon>
        <taxon>Gammaproteobacteria</taxon>
        <taxon>Pasteurellales</taxon>
        <taxon>Pasteurellaceae</taxon>
        <taxon>Pasteurella</taxon>
    </lineage>
</organism>